<dbReference type="GO" id="GO:0032259">
    <property type="term" value="P:methylation"/>
    <property type="evidence" value="ECO:0007669"/>
    <property type="project" value="UniProtKB-KW"/>
</dbReference>
<dbReference type="InterPro" id="IPR006901">
    <property type="entry name" value="TrmK"/>
</dbReference>
<reference evidence="1 2" key="1">
    <citation type="submission" date="2016-10" db="EMBL/GenBank/DDBJ databases">
        <authorList>
            <person name="de Groot N.N."/>
        </authorList>
    </citation>
    <scope>NUCLEOTIDE SEQUENCE [LARGE SCALE GENOMIC DNA]</scope>
    <source>
        <strain evidence="1 2">DSM 2784</strain>
    </source>
</reference>
<keyword evidence="1" id="KW-0808">Transferase</keyword>
<evidence type="ECO:0000313" key="1">
    <source>
        <dbReference type="EMBL" id="SCZ77142.1"/>
    </source>
</evidence>
<accession>A0A1G5RSS8</accession>
<dbReference type="Pfam" id="PF12847">
    <property type="entry name" value="Methyltransf_18"/>
    <property type="match status" value="1"/>
</dbReference>
<keyword evidence="2" id="KW-1185">Reference proteome</keyword>
<sequence>MKLRLTPRLRAVAALVPEGAKVADIGSDHAYVPVDLIRSGRAQLVIASDVHQGPVENARKVVAMAALEDRIEVRLGSGFEVYGPEEVDTAVLAGMGGFLIRDLILEAFPLVKTLKCLVLQPMVAIRELRVWLLENGFEIIEERVAQEGQKFYEIFSVRYTGISMLQVDFKTAEMGVDMFRSEDEIAMKYLAHRIRKTEGVLRALSQAKNSEKTEIGAFEARLKLLKEVETCLSTQKK</sequence>
<dbReference type="STRING" id="1120920.SAMN03080599_00586"/>
<dbReference type="InterPro" id="IPR029063">
    <property type="entry name" value="SAM-dependent_MTases_sf"/>
</dbReference>
<dbReference type="RefSeq" id="WP_170829250.1">
    <property type="nucleotide sequence ID" value="NZ_FMWL01000002.1"/>
</dbReference>
<name>A0A1G5RSS8_9FIRM</name>
<dbReference type="Proteomes" id="UP000199208">
    <property type="component" value="Unassembled WGS sequence"/>
</dbReference>
<dbReference type="PANTHER" id="PTHR38451:SF1">
    <property type="entry name" value="TRNA (ADENINE(22)-N(1))-METHYLTRANSFERASE"/>
    <property type="match status" value="1"/>
</dbReference>
<evidence type="ECO:0000313" key="2">
    <source>
        <dbReference type="Proteomes" id="UP000199208"/>
    </source>
</evidence>
<dbReference type="PANTHER" id="PTHR38451">
    <property type="entry name" value="TRNA (ADENINE(22)-N(1))-METHYLTRANSFERASE"/>
    <property type="match status" value="1"/>
</dbReference>
<dbReference type="SUPFAM" id="SSF53335">
    <property type="entry name" value="S-adenosyl-L-methionine-dependent methyltransferases"/>
    <property type="match status" value="1"/>
</dbReference>
<protein>
    <submittedName>
        <fullName evidence="1">tRNA (Adenine22-N1)-methyltransferase</fullName>
    </submittedName>
</protein>
<gene>
    <name evidence="1" type="ORF">SAMN03080599_00586</name>
</gene>
<dbReference type="AlphaFoldDB" id="A0A1G5RSS8"/>
<dbReference type="PIRSF" id="PIRSF018637">
    <property type="entry name" value="TrmK"/>
    <property type="match status" value="1"/>
</dbReference>
<organism evidence="1 2">
    <name type="scientific">Acidaminobacter hydrogenoformans DSM 2784</name>
    <dbReference type="NCBI Taxonomy" id="1120920"/>
    <lineage>
        <taxon>Bacteria</taxon>
        <taxon>Bacillati</taxon>
        <taxon>Bacillota</taxon>
        <taxon>Clostridia</taxon>
        <taxon>Peptostreptococcales</taxon>
        <taxon>Acidaminobacteraceae</taxon>
        <taxon>Acidaminobacter</taxon>
    </lineage>
</organism>
<dbReference type="Gene3D" id="3.40.50.150">
    <property type="entry name" value="Vaccinia Virus protein VP39"/>
    <property type="match status" value="1"/>
</dbReference>
<dbReference type="GO" id="GO:0160105">
    <property type="term" value="F:tRNA (adenine(22)-N1)-methyltransferase activity"/>
    <property type="evidence" value="ECO:0007669"/>
    <property type="project" value="InterPro"/>
</dbReference>
<keyword evidence="1" id="KW-0489">Methyltransferase</keyword>
<dbReference type="EMBL" id="FMWL01000002">
    <property type="protein sequence ID" value="SCZ77142.1"/>
    <property type="molecule type" value="Genomic_DNA"/>
</dbReference>
<proteinExistence type="predicted"/>